<evidence type="ECO:0000313" key="2">
    <source>
        <dbReference type="EMBL" id="REK86721.1"/>
    </source>
</evidence>
<feature type="domain" description="NmrA-like" evidence="1">
    <location>
        <begin position="10"/>
        <end position="265"/>
    </location>
</feature>
<dbReference type="AlphaFoldDB" id="A0A371PWU0"/>
<dbReference type="EMBL" id="QUAC01000239">
    <property type="protein sequence ID" value="REK86721.1"/>
    <property type="molecule type" value="Genomic_DNA"/>
</dbReference>
<keyword evidence="3" id="KW-1185">Reference proteome</keyword>
<dbReference type="InterPro" id="IPR051604">
    <property type="entry name" value="Ergot_Alk_Oxidoreductase"/>
</dbReference>
<reference evidence="2 3" key="1">
    <citation type="submission" date="2018-08" db="EMBL/GenBank/DDBJ databases">
        <title>Streptomyces NEAU-D10 sp. nov., a novel Actinomycete isolated from soil.</title>
        <authorList>
            <person name="Jin L."/>
        </authorList>
    </citation>
    <scope>NUCLEOTIDE SEQUENCE [LARGE SCALE GENOMIC DNA]</scope>
    <source>
        <strain evidence="2 3">NEAU-D10</strain>
    </source>
</reference>
<dbReference type="Proteomes" id="UP000262477">
    <property type="component" value="Unassembled WGS sequence"/>
</dbReference>
<accession>A0A371PWU0</accession>
<proteinExistence type="predicted"/>
<protein>
    <recommendedName>
        <fullName evidence="1">NmrA-like domain-containing protein</fullName>
    </recommendedName>
</protein>
<dbReference type="SUPFAM" id="SSF51735">
    <property type="entry name" value="NAD(P)-binding Rossmann-fold domains"/>
    <property type="match status" value="1"/>
</dbReference>
<dbReference type="Gene3D" id="3.90.25.10">
    <property type="entry name" value="UDP-galactose 4-epimerase, domain 1"/>
    <property type="match status" value="1"/>
</dbReference>
<dbReference type="Gene3D" id="3.40.50.720">
    <property type="entry name" value="NAD(P)-binding Rossmann-like Domain"/>
    <property type="match status" value="1"/>
</dbReference>
<gene>
    <name evidence="2" type="ORF">DY245_30785</name>
</gene>
<dbReference type="OrthoDB" id="116343at2"/>
<comment type="caution">
    <text evidence="2">The sequence shown here is derived from an EMBL/GenBank/DDBJ whole genome shotgun (WGS) entry which is preliminary data.</text>
</comment>
<dbReference type="RefSeq" id="WP_128510466.1">
    <property type="nucleotide sequence ID" value="NZ_QUAC01000239.1"/>
</dbReference>
<dbReference type="Pfam" id="PF05368">
    <property type="entry name" value="NmrA"/>
    <property type="match status" value="1"/>
</dbReference>
<sequence>MRNANVPRALVLGATGRTGAAVVRTLEATAGQAVPVRASRSKATVEQWNEEGKEAVRIDLDDPDTFPGALEGIDRVFLMTGYTSAMNHQTKTLVDAAEDAGVGFLVHLGVFSDGRSTDPHFAWHELVERYIAGSTLAWANVHPHVFMENLLGINRLRDGQMVWPMGDKRVGWIANDDIAAVVAKVLAEGPKTHAGKDYYLSADLLDGAEVAEVLSAALGREIPALVLTPDDLQRMIDAGLNTAPANMDAAYAASTLIWARQTYEGRMDYSAVTTSTVQDLLGREPIHLDSWATTHRQELLDQLS</sequence>
<organism evidence="2 3">
    <name type="scientific">Streptomyces inhibens</name>
    <dbReference type="NCBI Taxonomy" id="2293571"/>
    <lineage>
        <taxon>Bacteria</taxon>
        <taxon>Bacillati</taxon>
        <taxon>Actinomycetota</taxon>
        <taxon>Actinomycetes</taxon>
        <taxon>Kitasatosporales</taxon>
        <taxon>Streptomycetaceae</taxon>
        <taxon>Streptomyces</taxon>
    </lineage>
</organism>
<evidence type="ECO:0000313" key="3">
    <source>
        <dbReference type="Proteomes" id="UP000262477"/>
    </source>
</evidence>
<dbReference type="InterPro" id="IPR036291">
    <property type="entry name" value="NAD(P)-bd_dom_sf"/>
</dbReference>
<name>A0A371PWU0_STRIH</name>
<evidence type="ECO:0000259" key="1">
    <source>
        <dbReference type="Pfam" id="PF05368"/>
    </source>
</evidence>
<dbReference type="InterPro" id="IPR008030">
    <property type="entry name" value="NmrA-like"/>
</dbReference>
<dbReference type="PANTHER" id="PTHR43162">
    <property type="match status" value="1"/>
</dbReference>
<dbReference type="PANTHER" id="PTHR43162:SF1">
    <property type="entry name" value="PRESTALK A DIFFERENTIATION PROTEIN A"/>
    <property type="match status" value="1"/>
</dbReference>